<organism evidence="1 2">
    <name type="scientific">Halodurantibacterium flavum</name>
    <dbReference type="NCBI Taxonomy" id="1382802"/>
    <lineage>
        <taxon>Bacteria</taxon>
        <taxon>Pseudomonadati</taxon>
        <taxon>Pseudomonadota</taxon>
        <taxon>Alphaproteobacteria</taxon>
        <taxon>Rhodobacterales</taxon>
        <taxon>Paracoccaceae</taxon>
        <taxon>Halodurantibacterium</taxon>
    </lineage>
</organism>
<dbReference type="Proteomes" id="UP001597353">
    <property type="component" value="Unassembled WGS sequence"/>
</dbReference>
<comment type="caution">
    <text evidence="1">The sequence shown here is derived from an EMBL/GenBank/DDBJ whole genome shotgun (WGS) entry which is preliminary data.</text>
</comment>
<gene>
    <name evidence="1" type="ORF">ACFSGJ_00090</name>
</gene>
<keyword evidence="2" id="KW-1185">Reference proteome</keyword>
<dbReference type="EMBL" id="JBHUGH010000001">
    <property type="protein sequence ID" value="MFD1910608.1"/>
    <property type="molecule type" value="Genomic_DNA"/>
</dbReference>
<name>A0ABW4S0H8_9RHOB</name>
<proteinExistence type="predicted"/>
<protein>
    <submittedName>
        <fullName evidence="1">Uncharacterized protein</fullName>
    </submittedName>
</protein>
<evidence type="ECO:0000313" key="1">
    <source>
        <dbReference type="EMBL" id="MFD1910608.1"/>
    </source>
</evidence>
<reference evidence="2" key="1">
    <citation type="journal article" date="2019" name="Int. J. Syst. Evol. Microbiol.">
        <title>The Global Catalogue of Microorganisms (GCM) 10K type strain sequencing project: providing services to taxonomists for standard genome sequencing and annotation.</title>
        <authorList>
            <consortium name="The Broad Institute Genomics Platform"/>
            <consortium name="The Broad Institute Genome Sequencing Center for Infectious Disease"/>
            <person name="Wu L."/>
            <person name="Ma J."/>
        </authorList>
    </citation>
    <scope>NUCLEOTIDE SEQUENCE [LARGE SCALE GENOMIC DNA]</scope>
    <source>
        <strain evidence="2">CGMCC 4.7242</strain>
    </source>
</reference>
<sequence length="41" mass="4243">MAGVIASGAMAPLAVFLFTGPGEIDRLRLRRSRSALAVAAE</sequence>
<accession>A0ABW4S0H8</accession>
<dbReference type="RefSeq" id="WP_390258376.1">
    <property type="nucleotide sequence ID" value="NZ_JBHUGH010000001.1"/>
</dbReference>
<evidence type="ECO:0000313" key="2">
    <source>
        <dbReference type="Proteomes" id="UP001597353"/>
    </source>
</evidence>